<dbReference type="InterPro" id="IPR051100">
    <property type="entry name" value="DnaJ_subfamily_B/C"/>
</dbReference>
<dbReference type="Pfam" id="PF09320">
    <property type="entry name" value="DUF1977"/>
    <property type="match status" value="1"/>
</dbReference>
<dbReference type="AlphaFoldDB" id="A0AAJ5Z0Z7"/>
<dbReference type="GO" id="GO:0008270">
    <property type="term" value="F:zinc ion binding"/>
    <property type="evidence" value="ECO:0007669"/>
    <property type="project" value="UniProtKB-KW"/>
</dbReference>
<evidence type="ECO:0000256" key="2">
    <source>
        <dbReference type="ARBA" id="ARBA00022692"/>
    </source>
</evidence>
<gene>
    <name evidence="12" type="primary">HLJ1</name>
    <name evidence="12" type="ORF">MARU1_002979</name>
</gene>
<evidence type="ECO:0000259" key="10">
    <source>
        <dbReference type="PROSITE" id="PS50076"/>
    </source>
</evidence>
<dbReference type="GO" id="GO:0071218">
    <property type="term" value="P:cellular response to misfolded protein"/>
    <property type="evidence" value="ECO:0007669"/>
    <property type="project" value="TreeGrafter"/>
</dbReference>
<dbReference type="EMBL" id="CP119921">
    <property type="protein sequence ID" value="WFD16935.1"/>
    <property type="molecule type" value="Genomic_DNA"/>
</dbReference>
<sequence>MDADEARKALDLARKHDENGNIDAALKWARKSVAIYSTPEAMALFTRLKEKGTQGTPSADSGTSSAPKETVYMAAKTETRTTDTEGTRSEYTEQQVEVVRRVKRAGGDFYAVLNVHKTATDTEVKKSYKKLALQLHPDKNRAPGADEAFKLVSKAFTVLSDKDKRSMYDKFGGDPESRFGAASSSASAHPFTQFQSTRMRPGAEMDPEDLFNMFFGGGMGGGPFGTTPVFTFGGPGMRTHYYRPGTRTRQAGQQSAQNASQTAMWFQVLPLLILLFCTMLSYLPNLFTVSDPDFRWRPTALHRAQRTTLDRGISYFVDPVAFAKHPYVTATTKATRHGGSVQRFSSDKSSSELRAFERRVEEAWMKELYRQCDSAQEYKRRRMLDAQGFFGFGPAYADKIGSLLFCSACGSLLDLPNNDDVLTCAPCGTSHDARSTWLKPDTTVYDNLAIVTRSHPTAFPSVLRQKRQLVSHTGEDGDVEMEQATIKEKCPGCGNEEMNYHTLQLRSADEGTTVFYDCPKCGYKFSQNN</sequence>
<reference evidence="12 13" key="1">
    <citation type="submission" date="2023-03" db="EMBL/GenBank/DDBJ databases">
        <title>Mating type loci evolution in Malassezia.</title>
        <authorList>
            <person name="Coelho M.A."/>
        </authorList>
    </citation>
    <scope>NUCLEOTIDE SEQUENCE [LARGE SCALE GENOMIC DNA]</scope>
    <source>
        <strain evidence="12 13">CBS 13387</strain>
    </source>
</reference>
<evidence type="ECO:0000256" key="9">
    <source>
        <dbReference type="SAM" id="Phobius"/>
    </source>
</evidence>
<dbReference type="PRINTS" id="PR00625">
    <property type="entry name" value="JDOMAIN"/>
</dbReference>
<evidence type="ECO:0000256" key="7">
    <source>
        <dbReference type="ARBA" id="ARBA00023136"/>
    </source>
</evidence>
<dbReference type="GO" id="GO:0005789">
    <property type="term" value="C:endoplasmic reticulum membrane"/>
    <property type="evidence" value="ECO:0007669"/>
    <property type="project" value="TreeGrafter"/>
</dbReference>
<dbReference type="GO" id="GO:0003676">
    <property type="term" value="F:nucleic acid binding"/>
    <property type="evidence" value="ECO:0007669"/>
    <property type="project" value="InterPro"/>
</dbReference>
<dbReference type="InterPro" id="IPR036869">
    <property type="entry name" value="J_dom_sf"/>
</dbReference>
<dbReference type="PROSITE" id="PS50076">
    <property type="entry name" value="DNAJ_2"/>
    <property type="match status" value="1"/>
</dbReference>
<dbReference type="PANTHER" id="PTHR43908:SF3">
    <property type="entry name" value="AT29763P-RELATED"/>
    <property type="match status" value="1"/>
</dbReference>
<dbReference type="Pfam" id="PF01096">
    <property type="entry name" value="Zn_ribbon_TFIIS"/>
    <property type="match status" value="1"/>
</dbReference>
<dbReference type="SMART" id="SM00271">
    <property type="entry name" value="DnaJ"/>
    <property type="match status" value="1"/>
</dbReference>
<dbReference type="GO" id="GO:0006351">
    <property type="term" value="P:DNA-templated transcription"/>
    <property type="evidence" value="ECO:0007669"/>
    <property type="project" value="InterPro"/>
</dbReference>
<keyword evidence="3" id="KW-0479">Metal-binding</keyword>
<dbReference type="FunFam" id="1.10.287.110:FF:000070">
    <property type="entry name" value="Endoplasmic reticulum protein, putative"/>
    <property type="match status" value="1"/>
</dbReference>
<dbReference type="Pfam" id="PF00226">
    <property type="entry name" value="DnaJ"/>
    <property type="match status" value="1"/>
</dbReference>
<keyword evidence="6 9" id="KW-1133">Transmembrane helix</keyword>
<dbReference type="InterPro" id="IPR001623">
    <property type="entry name" value="DnaJ_domain"/>
</dbReference>
<evidence type="ECO:0000256" key="6">
    <source>
        <dbReference type="ARBA" id="ARBA00022989"/>
    </source>
</evidence>
<dbReference type="Gene3D" id="2.20.25.10">
    <property type="match status" value="1"/>
</dbReference>
<evidence type="ECO:0000256" key="8">
    <source>
        <dbReference type="PROSITE-ProRule" id="PRU00472"/>
    </source>
</evidence>
<dbReference type="InterPro" id="IPR001222">
    <property type="entry name" value="Znf_TFIIS"/>
</dbReference>
<keyword evidence="7 9" id="KW-0472">Membrane</keyword>
<feature type="domain" description="TFIIS-type" evidence="11">
    <location>
        <begin position="486"/>
        <end position="526"/>
    </location>
</feature>
<evidence type="ECO:0000313" key="13">
    <source>
        <dbReference type="Proteomes" id="UP001217582"/>
    </source>
</evidence>
<organism evidence="12 13">
    <name type="scientific">Malassezia arunalokei</name>
    <dbReference type="NCBI Taxonomy" id="1514897"/>
    <lineage>
        <taxon>Eukaryota</taxon>
        <taxon>Fungi</taxon>
        <taxon>Dikarya</taxon>
        <taxon>Basidiomycota</taxon>
        <taxon>Ustilaginomycotina</taxon>
        <taxon>Malasseziomycetes</taxon>
        <taxon>Malasseziales</taxon>
        <taxon>Malasseziaceae</taxon>
        <taxon>Malassezia</taxon>
    </lineage>
</organism>
<dbReference type="PROSITE" id="PS51133">
    <property type="entry name" value="ZF_TFIIS_2"/>
    <property type="match status" value="1"/>
</dbReference>
<protein>
    <submittedName>
        <fullName evidence="12">Chaperone protein dnaJ</fullName>
    </submittedName>
</protein>
<accession>A0AAJ5Z0Z7</accession>
<dbReference type="InterPro" id="IPR015399">
    <property type="entry name" value="DUF1977_DnaJ-like"/>
</dbReference>
<name>A0AAJ5Z0Z7_9BASI</name>
<evidence type="ECO:0000256" key="4">
    <source>
        <dbReference type="ARBA" id="ARBA00022771"/>
    </source>
</evidence>
<dbReference type="CDD" id="cd10507">
    <property type="entry name" value="Zn-ribbon_RPA12"/>
    <property type="match status" value="1"/>
</dbReference>
<proteinExistence type="predicted"/>
<feature type="transmembrane region" description="Helical" evidence="9">
    <location>
        <begin position="264"/>
        <end position="287"/>
    </location>
</feature>
<evidence type="ECO:0000313" key="12">
    <source>
        <dbReference type="EMBL" id="WFD16935.1"/>
    </source>
</evidence>
<dbReference type="SUPFAM" id="SSF57783">
    <property type="entry name" value="Zinc beta-ribbon"/>
    <property type="match status" value="1"/>
</dbReference>
<keyword evidence="5" id="KW-0862">Zinc</keyword>
<feature type="domain" description="J" evidence="10">
    <location>
        <begin position="108"/>
        <end position="172"/>
    </location>
</feature>
<dbReference type="InterPro" id="IPR034004">
    <property type="entry name" value="Zn_ribbon_RPA12_C"/>
</dbReference>
<keyword evidence="2 9" id="KW-0812">Transmembrane</keyword>
<dbReference type="CDD" id="cd06257">
    <property type="entry name" value="DnaJ"/>
    <property type="match status" value="1"/>
</dbReference>
<evidence type="ECO:0000256" key="5">
    <source>
        <dbReference type="ARBA" id="ARBA00022833"/>
    </source>
</evidence>
<dbReference type="Gene3D" id="1.10.287.110">
    <property type="entry name" value="DnaJ domain"/>
    <property type="match status" value="1"/>
</dbReference>
<dbReference type="SUPFAM" id="SSF46565">
    <property type="entry name" value="Chaperone J-domain"/>
    <property type="match status" value="1"/>
</dbReference>
<evidence type="ECO:0000256" key="3">
    <source>
        <dbReference type="ARBA" id="ARBA00022723"/>
    </source>
</evidence>
<dbReference type="PROSITE" id="PS00466">
    <property type="entry name" value="ZF_TFIIS_1"/>
    <property type="match status" value="1"/>
</dbReference>
<evidence type="ECO:0000259" key="11">
    <source>
        <dbReference type="PROSITE" id="PS51133"/>
    </source>
</evidence>
<evidence type="ECO:0000256" key="1">
    <source>
        <dbReference type="ARBA" id="ARBA00004167"/>
    </source>
</evidence>
<keyword evidence="13" id="KW-1185">Reference proteome</keyword>
<comment type="subcellular location">
    <subcellularLocation>
        <location evidence="1">Membrane</location>
        <topology evidence="1">Single-pass membrane protein</topology>
    </subcellularLocation>
</comment>
<dbReference type="PANTHER" id="PTHR43908">
    <property type="entry name" value="AT29763P-RELATED"/>
    <property type="match status" value="1"/>
</dbReference>
<dbReference type="SMART" id="SM00440">
    <property type="entry name" value="ZnF_C2C2"/>
    <property type="match status" value="1"/>
</dbReference>
<dbReference type="GO" id="GO:0030544">
    <property type="term" value="F:Hsp70 protein binding"/>
    <property type="evidence" value="ECO:0007669"/>
    <property type="project" value="TreeGrafter"/>
</dbReference>
<dbReference type="Proteomes" id="UP001217582">
    <property type="component" value="Chromosome 6"/>
</dbReference>
<keyword evidence="4 8" id="KW-0863">Zinc-finger</keyword>